<dbReference type="GO" id="GO:0005385">
    <property type="term" value="F:zinc ion transmembrane transporter activity"/>
    <property type="evidence" value="ECO:0000318"/>
    <property type="project" value="GO_Central"/>
</dbReference>
<dbReference type="InterPro" id="IPR002524">
    <property type="entry name" value="Cation_efflux"/>
</dbReference>
<dbReference type="AlphaFoldDB" id="B6JYY0"/>
<evidence type="ECO:0000259" key="10">
    <source>
        <dbReference type="Pfam" id="PF01545"/>
    </source>
</evidence>
<comment type="subcellular location">
    <subcellularLocation>
        <location evidence="1">Membrane</location>
        <topology evidence="1">Multi-pass membrane protein</topology>
    </subcellularLocation>
</comment>
<dbReference type="InterPro" id="IPR027470">
    <property type="entry name" value="Cation_efflux_CTD"/>
</dbReference>
<dbReference type="NCBIfam" id="TIGR01297">
    <property type="entry name" value="CDF"/>
    <property type="match status" value="1"/>
</dbReference>
<feature type="transmembrane region" description="Helical" evidence="9">
    <location>
        <begin position="80"/>
        <end position="100"/>
    </location>
</feature>
<keyword evidence="7 9" id="KW-0472">Membrane</keyword>
<dbReference type="GO" id="GO:0006882">
    <property type="term" value="P:intracellular zinc ion homeostasis"/>
    <property type="evidence" value="ECO:0000318"/>
    <property type="project" value="GO_Central"/>
</dbReference>
<proteinExistence type="inferred from homology"/>
<evidence type="ECO:0000259" key="11">
    <source>
        <dbReference type="Pfam" id="PF16916"/>
    </source>
</evidence>
<name>B6JYY0_SCHJY</name>
<dbReference type="InterPro" id="IPR027469">
    <property type="entry name" value="Cation_efflux_TMD_sf"/>
</dbReference>
<sequence>MAISRKLKISLLLAIDTVFFFIELISGYMIDSLALIADSFHMLNDIVSLIIALWATSLAQRRDHKPKYTYGWQRAEILGALVNGVFLVALCLSIFLEAIQRFITPPEVTNPMLMLTVGILGFISNIVGIVLFHDHAVGHHDHADSSFPEDDIESVLPATVVNRCRRLSVTSADLEGANLSSDQPSESSPLLSYVSNDHSSHKHTHYQGTSQEPTSSISSETSSTKKKHNHNLNMRGVFLHVMGDALGNFGVISAAIVIRYTNWSWRYYFDPMVSIVLTGIILASAIPLCKSAALILLQVAPHSIRIEDLHRQITALPGVESLHELHIWQLSDVKLIATLHVCVNLSEDNGEAYMKLTTDIRNVLHMYGIHDCTIQPEFTNVASRKPSLNKVPADEACLVTQFSDCRGEECIDHQ</sequence>
<dbReference type="GO" id="GO:0071577">
    <property type="term" value="P:zinc ion transmembrane transport"/>
    <property type="evidence" value="ECO:0000318"/>
    <property type="project" value="GO_Central"/>
</dbReference>
<evidence type="ECO:0000256" key="2">
    <source>
        <dbReference type="ARBA" id="ARBA00008873"/>
    </source>
</evidence>
<feature type="transmembrane region" description="Helical" evidence="9">
    <location>
        <begin position="237"/>
        <end position="260"/>
    </location>
</feature>
<accession>B6JYY0</accession>
<keyword evidence="6 9" id="KW-1133">Transmembrane helix</keyword>
<dbReference type="Pfam" id="PF01545">
    <property type="entry name" value="Cation_efflux"/>
    <property type="match status" value="1"/>
</dbReference>
<dbReference type="SUPFAM" id="SSF161111">
    <property type="entry name" value="Cation efflux protein transmembrane domain-like"/>
    <property type="match status" value="1"/>
</dbReference>
<dbReference type="SUPFAM" id="SSF160240">
    <property type="entry name" value="Cation efflux protein cytoplasmic domain-like"/>
    <property type="match status" value="1"/>
</dbReference>
<dbReference type="PANTHER" id="PTHR45820">
    <property type="entry name" value="FI23527P1"/>
    <property type="match status" value="1"/>
</dbReference>
<organism evidence="12 13">
    <name type="scientific">Schizosaccharomyces japonicus (strain yFS275 / FY16936)</name>
    <name type="common">Fission yeast</name>
    <dbReference type="NCBI Taxonomy" id="402676"/>
    <lineage>
        <taxon>Eukaryota</taxon>
        <taxon>Fungi</taxon>
        <taxon>Dikarya</taxon>
        <taxon>Ascomycota</taxon>
        <taxon>Taphrinomycotina</taxon>
        <taxon>Schizosaccharomycetes</taxon>
        <taxon>Schizosaccharomycetales</taxon>
        <taxon>Schizosaccharomycetaceae</taxon>
        <taxon>Schizosaccharomyces</taxon>
    </lineage>
</organism>
<feature type="transmembrane region" description="Helical" evidence="9">
    <location>
        <begin position="272"/>
        <end position="297"/>
    </location>
</feature>
<reference evidence="12 13" key="1">
    <citation type="journal article" date="2011" name="Science">
        <title>Comparative functional genomics of the fission yeasts.</title>
        <authorList>
            <person name="Rhind N."/>
            <person name="Chen Z."/>
            <person name="Yassour M."/>
            <person name="Thompson D.A."/>
            <person name="Haas B.J."/>
            <person name="Habib N."/>
            <person name="Wapinski I."/>
            <person name="Roy S."/>
            <person name="Lin M.F."/>
            <person name="Heiman D.I."/>
            <person name="Young S.K."/>
            <person name="Furuya K."/>
            <person name="Guo Y."/>
            <person name="Pidoux A."/>
            <person name="Chen H.M."/>
            <person name="Robbertse B."/>
            <person name="Goldberg J.M."/>
            <person name="Aoki K."/>
            <person name="Bayne E.H."/>
            <person name="Berlin A.M."/>
            <person name="Desjardins C.A."/>
            <person name="Dobbs E."/>
            <person name="Dukaj L."/>
            <person name="Fan L."/>
            <person name="FitzGerald M.G."/>
            <person name="French C."/>
            <person name="Gujja S."/>
            <person name="Hansen K."/>
            <person name="Keifenheim D."/>
            <person name="Levin J.Z."/>
            <person name="Mosher R.A."/>
            <person name="Mueller C.A."/>
            <person name="Pfiffner J."/>
            <person name="Priest M."/>
            <person name="Russ C."/>
            <person name="Smialowska A."/>
            <person name="Swoboda P."/>
            <person name="Sykes S.M."/>
            <person name="Vaughn M."/>
            <person name="Vengrova S."/>
            <person name="Yoder R."/>
            <person name="Zeng Q."/>
            <person name="Allshire R."/>
            <person name="Baulcombe D."/>
            <person name="Birren B.W."/>
            <person name="Brown W."/>
            <person name="Ekwall K."/>
            <person name="Kellis M."/>
            <person name="Leatherwood J."/>
            <person name="Levin H."/>
            <person name="Margalit H."/>
            <person name="Martienssen R."/>
            <person name="Nieduszynski C.A."/>
            <person name="Spatafora J.W."/>
            <person name="Friedman N."/>
            <person name="Dalgaard J.Z."/>
            <person name="Baumann P."/>
            <person name="Niki H."/>
            <person name="Regev A."/>
            <person name="Nusbaum C."/>
        </authorList>
    </citation>
    <scope>NUCLEOTIDE SEQUENCE [LARGE SCALE GENOMIC DNA]</scope>
    <source>
        <strain evidence="13">yFS275 / FY16936</strain>
    </source>
</reference>
<evidence type="ECO:0000256" key="9">
    <source>
        <dbReference type="SAM" id="Phobius"/>
    </source>
</evidence>
<dbReference type="VEuPathDB" id="FungiDB:SJAG_01803"/>
<evidence type="ECO:0000256" key="5">
    <source>
        <dbReference type="ARBA" id="ARBA00022833"/>
    </source>
</evidence>
<gene>
    <name evidence="12" type="ORF">SJAG_01803</name>
</gene>
<dbReference type="PANTHER" id="PTHR45820:SF4">
    <property type="entry name" value="ZINC TRANSPORTER 63C, ISOFORM F"/>
    <property type="match status" value="1"/>
</dbReference>
<dbReference type="InterPro" id="IPR058533">
    <property type="entry name" value="Cation_efflux_TM"/>
</dbReference>
<keyword evidence="13" id="KW-1185">Reference proteome</keyword>
<feature type="compositionally biased region" description="Polar residues" evidence="8">
    <location>
        <begin position="178"/>
        <end position="197"/>
    </location>
</feature>
<dbReference type="JaponicusDB" id="SJAG_01803"/>
<evidence type="ECO:0000313" key="12">
    <source>
        <dbReference type="EMBL" id="EEB06748.1"/>
    </source>
</evidence>
<dbReference type="STRING" id="402676.B6JYY0"/>
<feature type="domain" description="Cation efflux protein cytoplasmic" evidence="11">
    <location>
        <begin position="302"/>
        <end position="377"/>
    </location>
</feature>
<feature type="compositionally biased region" description="Low complexity" evidence="8">
    <location>
        <begin position="209"/>
        <end position="222"/>
    </location>
</feature>
<comment type="similarity">
    <text evidence="2">Belongs to the cation diffusion facilitator (CDF) transporter (TC 2.A.4) family. SLC30A subfamily.</text>
</comment>
<feature type="transmembrane region" description="Helical" evidence="9">
    <location>
        <begin position="42"/>
        <end position="59"/>
    </location>
</feature>
<dbReference type="GO" id="GO:0016020">
    <property type="term" value="C:membrane"/>
    <property type="evidence" value="ECO:0000318"/>
    <property type="project" value="GO_Central"/>
</dbReference>
<feature type="region of interest" description="Disordered" evidence="8">
    <location>
        <begin position="177"/>
        <end position="227"/>
    </location>
</feature>
<feature type="domain" description="Cation efflux protein transmembrane" evidence="10">
    <location>
        <begin position="12"/>
        <end position="297"/>
    </location>
</feature>
<dbReference type="EMBL" id="KE651168">
    <property type="protein sequence ID" value="EEB06748.1"/>
    <property type="molecule type" value="Genomic_DNA"/>
</dbReference>
<dbReference type="eggNOG" id="KOG1483">
    <property type="taxonomic scope" value="Eukaryota"/>
</dbReference>
<evidence type="ECO:0000313" key="13">
    <source>
        <dbReference type="Proteomes" id="UP000001744"/>
    </source>
</evidence>
<dbReference type="InterPro" id="IPR036837">
    <property type="entry name" value="Cation_efflux_CTD_sf"/>
</dbReference>
<dbReference type="Gene3D" id="1.20.1510.10">
    <property type="entry name" value="Cation efflux protein transmembrane domain"/>
    <property type="match status" value="2"/>
</dbReference>
<evidence type="ECO:0000256" key="8">
    <source>
        <dbReference type="SAM" id="MobiDB-lite"/>
    </source>
</evidence>
<keyword evidence="4 9" id="KW-0812">Transmembrane</keyword>
<protein>
    <submittedName>
        <fullName evidence="12">Zinc ion transporter Zhf1</fullName>
    </submittedName>
</protein>
<dbReference type="RefSeq" id="XP_002173041.1">
    <property type="nucleotide sequence ID" value="XM_002173005.2"/>
</dbReference>
<evidence type="ECO:0000256" key="6">
    <source>
        <dbReference type="ARBA" id="ARBA00022989"/>
    </source>
</evidence>
<dbReference type="HOGENOM" id="CLU_013430_4_3_1"/>
<dbReference type="Pfam" id="PF16916">
    <property type="entry name" value="ZT_dimer"/>
    <property type="match status" value="1"/>
</dbReference>
<evidence type="ECO:0000256" key="3">
    <source>
        <dbReference type="ARBA" id="ARBA00022448"/>
    </source>
</evidence>
<feature type="transmembrane region" description="Helical" evidence="9">
    <location>
        <begin position="12"/>
        <end position="30"/>
    </location>
</feature>
<feature type="transmembrane region" description="Helical" evidence="9">
    <location>
        <begin position="112"/>
        <end position="132"/>
    </location>
</feature>
<dbReference type="OrthoDB" id="9944568at2759"/>
<dbReference type="GeneID" id="7048230"/>
<evidence type="ECO:0000256" key="1">
    <source>
        <dbReference type="ARBA" id="ARBA00004141"/>
    </source>
</evidence>
<evidence type="ECO:0000256" key="4">
    <source>
        <dbReference type="ARBA" id="ARBA00022692"/>
    </source>
</evidence>
<keyword evidence="3" id="KW-0813">Transport</keyword>
<evidence type="ECO:0000256" key="7">
    <source>
        <dbReference type="ARBA" id="ARBA00023136"/>
    </source>
</evidence>
<dbReference type="OMA" id="CLFHQHG"/>
<keyword evidence="5" id="KW-0862">Zinc</keyword>
<dbReference type="Proteomes" id="UP000001744">
    <property type="component" value="Unassembled WGS sequence"/>
</dbReference>